<dbReference type="PROSITE" id="PS51710">
    <property type="entry name" value="G_OBG"/>
    <property type="match status" value="1"/>
</dbReference>
<dbReference type="PROSITE" id="PS51883">
    <property type="entry name" value="OBG"/>
    <property type="match status" value="1"/>
</dbReference>
<dbReference type="Gene3D" id="3.30.300.350">
    <property type="entry name" value="GTP-binding protein OBG, C-terminal domain"/>
    <property type="match status" value="1"/>
</dbReference>
<dbReference type="Pfam" id="PF09269">
    <property type="entry name" value="DUF1967"/>
    <property type="match status" value="1"/>
</dbReference>
<dbReference type="GO" id="GO:0042254">
    <property type="term" value="P:ribosome biogenesis"/>
    <property type="evidence" value="ECO:0007669"/>
    <property type="project" value="UniProtKB-UniRule"/>
</dbReference>
<evidence type="ECO:0000313" key="10">
    <source>
        <dbReference type="EMBL" id="KAK1934933.1"/>
    </source>
</evidence>
<keyword evidence="3" id="KW-0547">Nucleotide-binding</keyword>
<evidence type="ECO:0000256" key="5">
    <source>
        <dbReference type="ARBA" id="ARBA00023134"/>
    </source>
</evidence>
<feature type="region of interest" description="Disordered" evidence="6">
    <location>
        <begin position="94"/>
        <end position="169"/>
    </location>
</feature>
<keyword evidence="2" id="KW-0963">Cytoplasm</keyword>
<feature type="region of interest" description="Disordered" evidence="6">
    <location>
        <begin position="208"/>
        <end position="232"/>
    </location>
</feature>
<dbReference type="InterPro" id="IPR006073">
    <property type="entry name" value="GTP-bd"/>
</dbReference>
<dbReference type="InterPro" id="IPR036346">
    <property type="entry name" value="GTP-bd_prot_GTP1/OBG_C_sf"/>
</dbReference>
<feature type="domain" description="Obg" evidence="9">
    <location>
        <begin position="1"/>
        <end position="44"/>
    </location>
</feature>
<evidence type="ECO:0000256" key="3">
    <source>
        <dbReference type="ARBA" id="ARBA00022741"/>
    </source>
</evidence>
<feature type="region of interest" description="Disordered" evidence="6">
    <location>
        <begin position="261"/>
        <end position="287"/>
    </location>
</feature>
<proteinExistence type="predicted"/>
<name>A0AAD9GAK8_BABDI</name>
<dbReference type="InterPro" id="IPR036726">
    <property type="entry name" value="GTP1_OBG_dom_sf"/>
</dbReference>
<dbReference type="SUPFAM" id="SSF82051">
    <property type="entry name" value="Obg GTP-binding protein N-terminal domain"/>
    <property type="match status" value="1"/>
</dbReference>
<feature type="compositionally biased region" description="Acidic residues" evidence="6">
    <location>
        <begin position="96"/>
        <end position="125"/>
    </location>
</feature>
<dbReference type="SUPFAM" id="SSF102741">
    <property type="entry name" value="Obg GTP-binding protein C-terminal domain"/>
    <property type="match status" value="1"/>
</dbReference>
<dbReference type="InterPro" id="IPR006169">
    <property type="entry name" value="GTP1_OBG_dom"/>
</dbReference>
<organism evidence="10 11">
    <name type="scientific">Babesia divergens</name>
    <dbReference type="NCBI Taxonomy" id="32595"/>
    <lineage>
        <taxon>Eukaryota</taxon>
        <taxon>Sar</taxon>
        <taxon>Alveolata</taxon>
        <taxon>Apicomplexa</taxon>
        <taxon>Aconoidasida</taxon>
        <taxon>Piroplasmida</taxon>
        <taxon>Babesiidae</taxon>
        <taxon>Babesia</taxon>
    </lineage>
</organism>
<dbReference type="PRINTS" id="PR00326">
    <property type="entry name" value="GTP1OBG"/>
</dbReference>
<keyword evidence="5" id="KW-0342">GTP-binding</keyword>
<comment type="caution">
    <text evidence="10">The sequence shown here is derived from an EMBL/GenBank/DDBJ whole genome shotgun (WGS) entry which is preliminary data.</text>
</comment>
<dbReference type="GO" id="GO:0005525">
    <property type="term" value="F:GTP binding"/>
    <property type="evidence" value="ECO:0007669"/>
    <property type="project" value="UniProtKB-KW"/>
</dbReference>
<reference evidence="10" key="1">
    <citation type="journal article" date="2014" name="Nucleic Acids Res.">
        <title>The evolutionary dynamics of variant antigen genes in Babesia reveal a history of genomic innovation underlying host-parasite interaction.</title>
        <authorList>
            <person name="Jackson A.P."/>
            <person name="Otto T.D."/>
            <person name="Darby A."/>
            <person name="Ramaprasad A."/>
            <person name="Xia D."/>
            <person name="Echaide I.E."/>
            <person name="Farber M."/>
            <person name="Gahlot S."/>
            <person name="Gamble J."/>
            <person name="Gupta D."/>
            <person name="Gupta Y."/>
            <person name="Jackson L."/>
            <person name="Malandrin L."/>
            <person name="Malas T.B."/>
            <person name="Moussa E."/>
            <person name="Nair M."/>
            <person name="Reid A.J."/>
            <person name="Sanders M."/>
            <person name="Sharma J."/>
            <person name="Tracey A."/>
            <person name="Quail M.A."/>
            <person name="Weir W."/>
            <person name="Wastling J.M."/>
            <person name="Hall N."/>
            <person name="Willadsen P."/>
            <person name="Lingelbach K."/>
            <person name="Shiels B."/>
            <person name="Tait A."/>
            <person name="Berriman M."/>
            <person name="Allred D.R."/>
            <person name="Pain A."/>
        </authorList>
    </citation>
    <scope>NUCLEOTIDE SEQUENCE</scope>
    <source>
        <strain evidence="10">1802A</strain>
    </source>
</reference>
<sequence length="535" mass="60103">MVVRGGRGGKGNRYYKSKFNVAPKICEMGEEGITREVILNYKLVGNVALVGKPNSGKSSILRCLSNARPRVAGFAFSTKFPIVGVMDVKKEWKDTEENDNTYDASSEDGEEIPDFYSSTEEETYSSEDTNSSIPTDSDLSEYDMESSHSDRNVWSSDDPSELVDDFDEYSSSDESYNAAIYNSDDDEDDGVKFLCGYGYRAAPQLRSLSTGPSGTKGWTDHVPNSTSTKVEDTDNMMPNIQVKRVTTEGVAIDNLKHIPEGTNEASLTEYDTDEDGLNESDDTSRTFGTADDLEDLCGIGSTSEEEPKRQLVIADVPGLIEGASQGRGLGHKFLKHIENCNVLAYVIDASVDNPLNDYMDVRNEIGLFNESLLSRLSLILLNKLDLIDAERAAELVEMFKSECQHDRVYTVSAKTRGNIETVKVAFSHIYKDPIKKPPNKTNTLDISIDPQDDFRRINPRKFKVEKIEEGEFRIKSSYLERKVPMMRFDQRETLDKLRRILRINRIHYKLKRMGVKAGDVIHIGQMSFCVNELAY</sequence>
<dbReference type="PROSITE" id="PS00905">
    <property type="entry name" value="GTP1_OBG"/>
    <property type="match status" value="1"/>
</dbReference>
<dbReference type="InterPro" id="IPR045086">
    <property type="entry name" value="OBG_GTPase"/>
</dbReference>
<dbReference type="AlphaFoldDB" id="A0AAD9GAK8"/>
<accession>A0AAD9GAK8</accession>
<protein>
    <submittedName>
        <fullName evidence="10">GTPase family protein</fullName>
    </submittedName>
</protein>
<dbReference type="Gene3D" id="3.40.50.300">
    <property type="entry name" value="P-loop containing nucleotide triphosphate hydrolases"/>
    <property type="match status" value="2"/>
</dbReference>
<feature type="domain" description="OCT" evidence="8">
    <location>
        <begin position="454"/>
        <end position="532"/>
    </location>
</feature>
<dbReference type="InterPro" id="IPR031167">
    <property type="entry name" value="G_OBG"/>
</dbReference>
<evidence type="ECO:0000256" key="2">
    <source>
        <dbReference type="ARBA" id="ARBA00022490"/>
    </source>
</evidence>
<dbReference type="Gene3D" id="2.70.210.12">
    <property type="entry name" value="GTP1/OBG domain"/>
    <property type="match status" value="1"/>
</dbReference>
<dbReference type="Pfam" id="PF01018">
    <property type="entry name" value="GTP1_OBG"/>
    <property type="match status" value="1"/>
</dbReference>
<comment type="cofactor">
    <cofactor evidence="1">
        <name>Mg(2+)</name>
        <dbReference type="ChEBI" id="CHEBI:18420"/>
    </cofactor>
</comment>
<evidence type="ECO:0000256" key="4">
    <source>
        <dbReference type="ARBA" id="ARBA00022801"/>
    </source>
</evidence>
<dbReference type="PANTHER" id="PTHR11702:SF31">
    <property type="entry name" value="MITOCHONDRIAL RIBOSOME-ASSOCIATED GTPASE 2"/>
    <property type="match status" value="1"/>
</dbReference>
<dbReference type="Proteomes" id="UP001195914">
    <property type="component" value="Unassembled WGS sequence"/>
</dbReference>
<feature type="domain" description="OBG-type G" evidence="7">
    <location>
        <begin position="45"/>
        <end position="431"/>
    </location>
</feature>
<dbReference type="PROSITE" id="PS51881">
    <property type="entry name" value="OCT"/>
    <property type="match status" value="1"/>
</dbReference>
<reference evidence="10" key="2">
    <citation type="submission" date="2021-05" db="EMBL/GenBank/DDBJ databases">
        <authorList>
            <person name="Pain A."/>
        </authorList>
    </citation>
    <scope>NUCLEOTIDE SEQUENCE</scope>
    <source>
        <strain evidence="10">1802A</strain>
    </source>
</reference>
<evidence type="ECO:0000259" key="8">
    <source>
        <dbReference type="PROSITE" id="PS51881"/>
    </source>
</evidence>
<dbReference type="SUPFAM" id="SSF52540">
    <property type="entry name" value="P-loop containing nucleoside triphosphate hydrolases"/>
    <property type="match status" value="1"/>
</dbReference>
<dbReference type="Pfam" id="PF01926">
    <property type="entry name" value="MMR_HSR1"/>
    <property type="match status" value="2"/>
</dbReference>
<dbReference type="PANTHER" id="PTHR11702">
    <property type="entry name" value="DEVELOPMENTALLY REGULATED GTP-BINDING PROTEIN-RELATED"/>
    <property type="match status" value="1"/>
</dbReference>
<evidence type="ECO:0000259" key="7">
    <source>
        <dbReference type="PROSITE" id="PS51710"/>
    </source>
</evidence>
<evidence type="ECO:0000313" key="11">
    <source>
        <dbReference type="Proteomes" id="UP001195914"/>
    </source>
</evidence>
<evidence type="ECO:0000256" key="1">
    <source>
        <dbReference type="ARBA" id="ARBA00001946"/>
    </source>
</evidence>
<evidence type="ECO:0000259" key="9">
    <source>
        <dbReference type="PROSITE" id="PS51883"/>
    </source>
</evidence>
<dbReference type="GO" id="GO:0003924">
    <property type="term" value="F:GTPase activity"/>
    <property type="evidence" value="ECO:0007669"/>
    <property type="project" value="InterPro"/>
</dbReference>
<evidence type="ECO:0000256" key="6">
    <source>
        <dbReference type="SAM" id="MobiDB-lite"/>
    </source>
</evidence>
<dbReference type="InterPro" id="IPR027417">
    <property type="entry name" value="P-loop_NTPase"/>
</dbReference>
<dbReference type="InterPro" id="IPR015349">
    <property type="entry name" value="OCT_dom"/>
</dbReference>
<keyword evidence="4" id="KW-0378">Hydrolase</keyword>
<keyword evidence="11" id="KW-1185">Reference proteome</keyword>
<feature type="compositionally biased region" description="Acidic residues" evidence="6">
    <location>
        <begin position="158"/>
        <end position="169"/>
    </location>
</feature>
<dbReference type="EMBL" id="JAHBMH010000062">
    <property type="protein sequence ID" value="KAK1934933.1"/>
    <property type="molecule type" value="Genomic_DNA"/>
</dbReference>
<dbReference type="NCBIfam" id="TIGR03595">
    <property type="entry name" value="Obg_CgtA_exten"/>
    <property type="match status" value="1"/>
</dbReference>
<gene>
    <name evidence="10" type="ORF">X943_003418</name>
</gene>
<feature type="compositionally biased region" description="Acidic residues" evidence="6">
    <location>
        <begin position="270"/>
        <end position="281"/>
    </location>
</feature>
<dbReference type="InterPro" id="IPR006074">
    <property type="entry name" value="GTP1-OBG_CS"/>
</dbReference>